<feature type="domain" description="Flagellar M-ring C-terminal" evidence="13">
    <location>
        <begin position="251"/>
        <end position="399"/>
    </location>
</feature>
<comment type="similarity">
    <text evidence="3 9">Belongs to the FliF family.</text>
</comment>
<evidence type="ECO:0000256" key="3">
    <source>
        <dbReference type="ARBA" id="ARBA00007971"/>
    </source>
</evidence>
<dbReference type="PANTHER" id="PTHR30046">
    <property type="entry name" value="FLAGELLAR M-RING PROTEIN"/>
    <property type="match status" value="1"/>
</dbReference>
<evidence type="ECO:0000259" key="13">
    <source>
        <dbReference type="Pfam" id="PF08345"/>
    </source>
</evidence>
<dbReference type="PIRSF" id="PIRSF004862">
    <property type="entry name" value="FliF"/>
    <property type="match status" value="1"/>
</dbReference>
<evidence type="ECO:0000313" key="16">
    <source>
        <dbReference type="Proteomes" id="UP000577956"/>
    </source>
</evidence>
<dbReference type="GO" id="GO:0071973">
    <property type="term" value="P:bacterial-type flagellum-dependent cell motility"/>
    <property type="evidence" value="ECO:0007669"/>
    <property type="project" value="InterPro"/>
</dbReference>
<dbReference type="NCBIfam" id="TIGR00206">
    <property type="entry name" value="fliF"/>
    <property type="match status" value="1"/>
</dbReference>
<dbReference type="InterPro" id="IPR043427">
    <property type="entry name" value="YscJ/FliF"/>
</dbReference>
<accession>A0A7Y9FHX3</accession>
<keyword evidence="15" id="KW-0282">Flagellum</keyword>
<evidence type="ECO:0000313" key="15">
    <source>
        <dbReference type="EMBL" id="NYD87247.1"/>
    </source>
</evidence>
<dbReference type="PANTHER" id="PTHR30046:SF0">
    <property type="entry name" value="FLAGELLAR M-RING PROTEIN"/>
    <property type="match status" value="1"/>
</dbReference>
<evidence type="ECO:0000256" key="6">
    <source>
        <dbReference type="ARBA" id="ARBA00022989"/>
    </source>
</evidence>
<dbReference type="EMBL" id="BONN01000011">
    <property type="protein sequence ID" value="GIG34029.1"/>
    <property type="molecule type" value="Genomic_DNA"/>
</dbReference>
<reference evidence="14 17" key="2">
    <citation type="submission" date="2021-01" db="EMBL/GenBank/DDBJ databases">
        <title>Whole genome shotgun sequence of Cellulomonas oligotrophica NBRC 109435.</title>
        <authorList>
            <person name="Komaki H."/>
            <person name="Tamura T."/>
        </authorList>
    </citation>
    <scope>NUCLEOTIDE SEQUENCE [LARGE SCALE GENOMIC DNA]</scope>
    <source>
        <strain evidence="14 17">NBRC 109435</strain>
    </source>
</reference>
<evidence type="ECO:0000313" key="14">
    <source>
        <dbReference type="EMBL" id="GIG34029.1"/>
    </source>
</evidence>
<dbReference type="RefSeq" id="WP_140460690.1">
    <property type="nucleotide sequence ID" value="NZ_BAABFI010000009.1"/>
</dbReference>
<evidence type="ECO:0000256" key="10">
    <source>
        <dbReference type="SAM" id="MobiDB-lite"/>
    </source>
</evidence>
<feature type="region of interest" description="Disordered" evidence="10">
    <location>
        <begin position="297"/>
        <end position="337"/>
    </location>
</feature>
<dbReference type="Proteomes" id="UP000577956">
    <property type="component" value="Unassembled WGS sequence"/>
</dbReference>
<dbReference type="Pfam" id="PF08345">
    <property type="entry name" value="YscJ_FliF_C"/>
    <property type="match status" value="1"/>
</dbReference>
<proteinExistence type="inferred from homology"/>
<keyword evidence="6 11" id="KW-1133">Transmembrane helix</keyword>
<evidence type="ECO:0000256" key="1">
    <source>
        <dbReference type="ARBA" id="ARBA00004117"/>
    </source>
</evidence>
<feature type="domain" description="Flagellar M-ring N-terminal" evidence="12">
    <location>
        <begin position="46"/>
        <end position="221"/>
    </location>
</feature>
<comment type="caution">
    <text evidence="15">The sequence shown here is derived from an EMBL/GenBank/DDBJ whole genome shotgun (WGS) entry which is preliminary data.</text>
</comment>
<keyword evidence="4" id="KW-1003">Cell membrane</keyword>
<evidence type="ECO:0000256" key="8">
    <source>
        <dbReference type="ARBA" id="ARBA00023143"/>
    </source>
</evidence>
<sequence>MAEQVKSLMGRLSGAVQGFSLAQRTLALIGVAVLVLGAVALSSWMSRPTLTPLFSGLSGTDASAVVEQLNASGVAYELGDGGSTVLVPAEAVYEQRIAMAAAGLPADADGAGYSLLDSMPMTASEFQQQTTYQRAMEGELARTVGAIEGVETATVKLAIPEETVFVEEQQTPTASVFVRTRAGQTLTADQVQSIVHLVSAGVDGMEPTDVAVIDSSGAVLSAVGEGVTAGLADSKTAEYEERTRLAVQAMLDPLVGVGNATVNVSAELDTATTERTTEEFSQPEDVPPLASSTTVEEYEGTGGSATGVLGPDNIAVPDGAAGGTGTYRTESEDVTNSVNKTTEVTQQPAGVVQRQSVSVLIDEVAGAAVDMPALEAAVAAAVGIDADRGDQLSVQRLQFDTATAQAAEEALAAAEAAEAAAAQQDLIRQGAIGGLVLLAVIIIAIVLARRSRKARREAVDLGQLDAAAALPVVPLDGPDQDALPVLPPAPEPVVPDTAAIKRAELTALADDDPGEVADLLRGWMTPTGRR</sequence>
<dbReference type="InterPro" id="IPR000067">
    <property type="entry name" value="FlgMring_FliF"/>
</dbReference>
<protein>
    <recommendedName>
        <fullName evidence="9">Flagellar M-ring protein</fullName>
    </recommendedName>
</protein>
<feature type="transmembrane region" description="Helical" evidence="11">
    <location>
        <begin position="21"/>
        <end position="45"/>
    </location>
</feature>
<dbReference type="GO" id="GO:0003774">
    <property type="term" value="F:cytoskeletal motor activity"/>
    <property type="evidence" value="ECO:0007669"/>
    <property type="project" value="InterPro"/>
</dbReference>
<comment type="subcellular location">
    <subcellularLocation>
        <location evidence="1 9">Bacterial flagellum basal body</location>
    </subcellularLocation>
    <subcellularLocation>
        <location evidence="2">Cell membrane</location>
        <topology evidence="2">Multi-pass membrane protein</topology>
    </subcellularLocation>
</comment>
<dbReference type="Pfam" id="PF01514">
    <property type="entry name" value="YscJ_FliF"/>
    <property type="match status" value="1"/>
</dbReference>
<evidence type="ECO:0000256" key="11">
    <source>
        <dbReference type="SAM" id="Phobius"/>
    </source>
</evidence>
<dbReference type="EMBL" id="JACCBK010000001">
    <property type="protein sequence ID" value="NYD87247.1"/>
    <property type="molecule type" value="Genomic_DNA"/>
</dbReference>
<dbReference type="Proteomes" id="UP000618382">
    <property type="component" value="Unassembled WGS sequence"/>
</dbReference>
<keyword evidence="15" id="KW-0966">Cell projection</keyword>
<feature type="transmembrane region" description="Helical" evidence="11">
    <location>
        <begin position="430"/>
        <end position="448"/>
    </location>
</feature>
<dbReference type="InterPro" id="IPR045851">
    <property type="entry name" value="AMP-bd_C_sf"/>
</dbReference>
<evidence type="ECO:0000313" key="17">
    <source>
        <dbReference type="Proteomes" id="UP000618382"/>
    </source>
</evidence>
<gene>
    <name evidence="15" type="ORF">BKA21_002796</name>
    <name evidence="14" type="ORF">Col01nite_31880</name>
</gene>
<evidence type="ECO:0000256" key="5">
    <source>
        <dbReference type="ARBA" id="ARBA00022692"/>
    </source>
</evidence>
<comment type="function">
    <text evidence="9">The M ring may be actively involved in energy transduction.</text>
</comment>
<evidence type="ECO:0000256" key="9">
    <source>
        <dbReference type="PIRNR" id="PIRNR004862"/>
    </source>
</evidence>
<dbReference type="GO" id="GO:0005886">
    <property type="term" value="C:plasma membrane"/>
    <property type="evidence" value="ECO:0007669"/>
    <property type="project" value="UniProtKB-SubCell"/>
</dbReference>
<dbReference type="InterPro" id="IPR006182">
    <property type="entry name" value="FliF_N_dom"/>
</dbReference>
<keyword evidence="8 9" id="KW-0975">Bacterial flagellum</keyword>
<evidence type="ECO:0000259" key="12">
    <source>
        <dbReference type="Pfam" id="PF01514"/>
    </source>
</evidence>
<evidence type="ECO:0000256" key="4">
    <source>
        <dbReference type="ARBA" id="ARBA00022475"/>
    </source>
</evidence>
<dbReference type="GO" id="GO:0009431">
    <property type="term" value="C:bacterial-type flagellum basal body, MS ring"/>
    <property type="evidence" value="ECO:0007669"/>
    <property type="project" value="InterPro"/>
</dbReference>
<organism evidence="15 16">
    <name type="scientific">Cellulomonas oligotrophica</name>
    <dbReference type="NCBI Taxonomy" id="931536"/>
    <lineage>
        <taxon>Bacteria</taxon>
        <taxon>Bacillati</taxon>
        <taxon>Actinomycetota</taxon>
        <taxon>Actinomycetes</taxon>
        <taxon>Micrococcales</taxon>
        <taxon>Cellulomonadaceae</taxon>
        <taxon>Cellulomonas</taxon>
    </lineage>
</organism>
<dbReference type="AlphaFoldDB" id="A0A7Y9FHX3"/>
<keyword evidence="17" id="KW-1185">Reference proteome</keyword>
<keyword evidence="15" id="KW-0969">Cilium</keyword>
<dbReference type="PRINTS" id="PR01009">
    <property type="entry name" value="FLGMRINGFLIF"/>
</dbReference>
<keyword evidence="5 11" id="KW-0812">Transmembrane</keyword>
<dbReference type="InterPro" id="IPR013556">
    <property type="entry name" value="Flag_M-ring_C"/>
</dbReference>
<keyword evidence="7 11" id="KW-0472">Membrane</keyword>
<dbReference type="Gene3D" id="3.30.300.30">
    <property type="match status" value="1"/>
</dbReference>
<evidence type="ECO:0000256" key="7">
    <source>
        <dbReference type="ARBA" id="ARBA00023136"/>
    </source>
</evidence>
<reference evidence="15 16" key="1">
    <citation type="submission" date="2020-07" db="EMBL/GenBank/DDBJ databases">
        <title>Sequencing the genomes of 1000 actinobacteria strains.</title>
        <authorList>
            <person name="Klenk H.-P."/>
        </authorList>
    </citation>
    <scope>NUCLEOTIDE SEQUENCE [LARGE SCALE GENOMIC DNA]</scope>
    <source>
        <strain evidence="15 16">DSM 24482</strain>
    </source>
</reference>
<name>A0A7Y9FHX3_9CELL</name>
<evidence type="ECO:0000256" key="2">
    <source>
        <dbReference type="ARBA" id="ARBA00004651"/>
    </source>
</evidence>